<accession>A0AAD7HDK5</accession>
<reference evidence="2" key="1">
    <citation type="submission" date="2023-03" db="EMBL/GenBank/DDBJ databases">
        <title>Massive genome expansion in bonnet fungi (Mycena s.s.) driven by repeated elements and novel gene families across ecological guilds.</title>
        <authorList>
            <consortium name="Lawrence Berkeley National Laboratory"/>
            <person name="Harder C.B."/>
            <person name="Miyauchi S."/>
            <person name="Viragh M."/>
            <person name="Kuo A."/>
            <person name="Thoen E."/>
            <person name="Andreopoulos B."/>
            <person name="Lu D."/>
            <person name="Skrede I."/>
            <person name="Drula E."/>
            <person name="Henrissat B."/>
            <person name="Morin E."/>
            <person name="Kohler A."/>
            <person name="Barry K."/>
            <person name="LaButti K."/>
            <person name="Morin E."/>
            <person name="Salamov A."/>
            <person name="Lipzen A."/>
            <person name="Mereny Z."/>
            <person name="Hegedus B."/>
            <person name="Baldrian P."/>
            <person name="Stursova M."/>
            <person name="Weitz H."/>
            <person name="Taylor A."/>
            <person name="Grigoriev I.V."/>
            <person name="Nagy L.G."/>
            <person name="Martin F."/>
            <person name="Kauserud H."/>
        </authorList>
    </citation>
    <scope>NUCLEOTIDE SEQUENCE</scope>
    <source>
        <strain evidence="2">CBHHK182m</strain>
    </source>
</reference>
<dbReference type="AlphaFoldDB" id="A0AAD7HDK5"/>
<keyword evidence="3" id="KW-1185">Reference proteome</keyword>
<evidence type="ECO:0000256" key="1">
    <source>
        <dbReference type="SAM" id="MobiDB-lite"/>
    </source>
</evidence>
<feature type="region of interest" description="Disordered" evidence="1">
    <location>
        <begin position="69"/>
        <end position="94"/>
    </location>
</feature>
<proteinExistence type="predicted"/>
<name>A0AAD7HDK5_9AGAR</name>
<comment type="caution">
    <text evidence="2">The sequence shown here is derived from an EMBL/GenBank/DDBJ whole genome shotgun (WGS) entry which is preliminary data.</text>
</comment>
<dbReference type="EMBL" id="JARKIB010000269">
    <property type="protein sequence ID" value="KAJ7718074.1"/>
    <property type="molecule type" value="Genomic_DNA"/>
</dbReference>
<organism evidence="2 3">
    <name type="scientific">Mycena metata</name>
    <dbReference type="NCBI Taxonomy" id="1033252"/>
    <lineage>
        <taxon>Eukaryota</taxon>
        <taxon>Fungi</taxon>
        <taxon>Dikarya</taxon>
        <taxon>Basidiomycota</taxon>
        <taxon>Agaricomycotina</taxon>
        <taxon>Agaricomycetes</taxon>
        <taxon>Agaricomycetidae</taxon>
        <taxon>Agaricales</taxon>
        <taxon>Marasmiineae</taxon>
        <taxon>Mycenaceae</taxon>
        <taxon>Mycena</taxon>
    </lineage>
</organism>
<evidence type="ECO:0000313" key="3">
    <source>
        <dbReference type="Proteomes" id="UP001215598"/>
    </source>
</evidence>
<protein>
    <submittedName>
        <fullName evidence="2">Uncharacterized protein</fullName>
    </submittedName>
</protein>
<dbReference type="Proteomes" id="UP001215598">
    <property type="component" value="Unassembled WGS sequence"/>
</dbReference>
<gene>
    <name evidence="2" type="ORF">B0H16DRAFT_1475765</name>
</gene>
<sequence length="226" mass="24897">MDKGVRTSASSRTRVWACVSERTACDVRRAVNREMAWGRWMRARSRSHVRAVCRFVEVRAASRVEVARERGADGAQAHGRWQETGADGLPRQRRGASETSAVYYCSLAVNMSDVRAEAERECPSSRVGGDGMRCVCLRAVRKALTLHCVDERGAQVVVLGAWWLHCCIAGPARAFPLAGWQTAFRVADSVDTSAYGCGRCRIMARERAWCRPLGGGHLMCPPNPSS</sequence>
<evidence type="ECO:0000313" key="2">
    <source>
        <dbReference type="EMBL" id="KAJ7718074.1"/>
    </source>
</evidence>